<evidence type="ECO:0000256" key="7">
    <source>
        <dbReference type="ARBA" id="ARBA00022723"/>
    </source>
</evidence>
<evidence type="ECO:0000259" key="12">
    <source>
        <dbReference type="PROSITE" id="PS50897"/>
    </source>
</evidence>
<evidence type="ECO:0000259" key="13">
    <source>
        <dbReference type="PROSITE" id="PS51867"/>
    </source>
</evidence>
<evidence type="ECO:0000256" key="10">
    <source>
        <dbReference type="PROSITE-ProRule" id="PRU01215"/>
    </source>
</evidence>
<evidence type="ECO:0000313" key="14">
    <source>
        <dbReference type="EMBL" id="KAJ5220780.1"/>
    </source>
</evidence>
<organism evidence="14 15">
    <name type="scientific">Penicillium citrinum</name>
    <dbReference type="NCBI Taxonomy" id="5077"/>
    <lineage>
        <taxon>Eukaryota</taxon>
        <taxon>Fungi</taxon>
        <taxon>Dikarya</taxon>
        <taxon>Ascomycota</taxon>
        <taxon>Pezizomycotina</taxon>
        <taxon>Eurotiomycetes</taxon>
        <taxon>Eurotiomycetidae</taxon>
        <taxon>Eurotiales</taxon>
        <taxon>Aspergillaceae</taxon>
        <taxon>Penicillium</taxon>
    </lineage>
</organism>
<dbReference type="Proteomes" id="UP001147733">
    <property type="component" value="Unassembled WGS sequence"/>
</dbReference>
<keyword evidence="8 10" id="KW-0863">Zinc-finger</keyword>
<dbReference type="OrthoDB" id="1933455at2759"/>
<dbReference type="AlphaFoldDB" id="A0A9W9NIU9"/>
<dbReference type="GO" id="GO:0008270">
    <property type="term" value="F:zinc ion binding"/>
    <property type="evidence" value="ECO:0007669"/>
    <property type="project" value="UniProtKB-KW"/>
</dbReference>
<name>A0A9W9NIU9_PENCI</name>
<dbReference type="Pfam" id="PF10607">
    <property type="entry name" value="CTLH"/>
    <property type="match status" value="1"/>
</dbReference>
<dbReference type="PROSITE" id="PS51867">
    <property type="entry name" value="ZF_RING_GID"/>
    <property type="match status" value="1"/>
</dbReference>
<keyword evidence="7" id="KW-0479">Metal-binding</keyword>
<dbReference type="GO" id="GO:0005634">
    <property type="term" value="C:nucleus"/>
    <property type="evidence" value="ECO:0007669"/>
    <property type="project" value="TreeGrafter"/>
</dbReference>
<sequence length="480" mass="54960">MLHLLDDLVTFSTLRIPSSPHLLLPSRTKTLRYTARTVSYNPRMAAELTSIKLNPESHIILVISNPPTPKKEKRYITETGMERLTTTANNLQDQPLLRLPNDLARRNFKSVQRAVEREEKYVLPTLQEMSYGNLFDEQSPDQTLSTLDTMLSRMHGLKRKMQSLQEEEKKIQNQSRKRIQHLETLHKIPSLADVKYDQWSRVRLDRLLVDHMLRSGYSESAKQLASEREIEDLVDLGVFTQCQRVVESLRRGETKEALQWCGENKAALKKSQHNLEFELRLQQYIELVRSQDQMKKIEAIAHAKKYLVTNQETQNKEIMRAAGMLVFTQDTRAEPYKTLFSTDRWKYLSDLFIKTHHELLSLPSQPLLHIALSAGLSALKTPLCHSAYTSSSSNSSSTTTSVCPICSTELNDLARKMPYAHHSKSYVAGDSIVLPNGRVYSKSRLLDISRQVGSVEDGKVKDPTTGEVFLESDMKKVYIM</sequence>
<dbReference type="InterPro" id="IPR044063">
    <property type="entry name" value="ZF_RING_GID"/>
</dbReference>
<dbReference type="GO" id="GO:0005737">
    <property type="term" value="C:cytoplasm"/>
    <property type="evidence" value="ECO:0007669"/>
    <property type="project" value="UniProtKB-SubCell"/>
</dbReference>
<dbReference type="InterPro" id="IPR024964">
    <property type="entry name" value="CTLH/CRA"/>
</dbReference>
<evidence type="ECO:0000256" key="5">
    <source>
        <dbReference type="ARBA" id="ARBA00018741"/>
    </source>
</evidence>
<protein>
    <recommendedName>
        <fullName evidence="5">Protein FYV10</fullName>
    </recommendedName>
    <alternativeName>
        <fullName evidence="4">Protein fyv10</fullName>
    </alternativeName>
</protein>
<dbReference type="PANTHER" id="PTHR12170:SF2">
    <property type="entry name" value="E3 UBIQUITIN-PROTEIN TRANSFERASE MAEA"/>
    <property type="match status" value="1"/>
</dbReference>
<evidence type="ECO:0000313" key="15">
    <source>
        <dbReference type="Proteomes" id="UP001147733"/>
    </source>
</evidence>
<evidence type="ECO:0000256" key="9">
    <source>
        <dbReference type="ARBA" id="ARBA00022833"/>
    </source>
</evidence>
<proteinExistence type="inferred from homology"/>
<evidence type="ECO:0000256" key="8">
    <source>
        <dbReference type="ARBA" id="ARBA00022771"/>
    </source>
</evidence>
<comment type="caution">
    <text evidence="14">The sequence shown here is derived from an EMBL/GenBank/DDBJ whole genome shotgun (WGS) entry which is preliminary data.</text>
</comment>
<evidence type="ECO:0000256" key="6">
    <source>
        <dbReference type="ARBA" id="ARBA00022490"/>
    </source>
</evidence>
<comment type="subcellular location">
    <subcellularLocation>
        <location evidence="2">Cytoplasm</location>
    </subcellularLocation>
</comment>
<comment type="function">
    <text evidence="1">Involved in the proteasome-dependent degradation of fructose-1,6-bisphosphatase.</text>
</comment>
<feature type="coiled-coil region" evidence="11">
    <location>
        <begin position="147"/>
        <end position="184"/>
    </location>
</feature>
<dbReference type="GO" id="GO:0034657">
    <property type="term" value="C:GID complex"/>
    <property type="evidence" value="ECO:0007669"/>
    <property type="project" value="TreeGrafter"/>
</dbReference>
<reference evidence="14" key="1">
    <citation type="submission" date="2022-11" db="EMBL/GenBank/DDBJ databases">
        <authorList>
            <person name="Petersen C."/>
        </authorList>
    </citation>
    <scope>NUCLEOTIDE SEQUENCE</scope>
    <source>
        <strain evidence="14">IBT 23319</strain>
    </source>
</reference>
<dbReference type="RefSeq" id="XP_056495703.1">
    <property type="nucleotide sequence ID" value="XM_056648572.1"/>
</dbReference>
<evidence type="ECO:0000256" key="1">
    <source>
        <dbReference type="ARBA" id="ARBA00002343"/>
    </source>
</evidence>
<dbReference type="InterPro" id="IPR006594">
    <property type="entry name" value="LisH"/>
</dbReference>
<reference evidence="14" key="2">
    <citation type="journal article" date="2023" name="IMA Fungus">
        <title>Comparative genomic study of the Penicillium genus elucidates a diverse pangenome and 15 lateral gene transfer events.</title>
        <authorList>
            <person name="Petersen C."/>
            <person name="Sorensen T."/>
            <person name="Nielsen M.R."/>
            <person name="Sondergaard T.E."/>
            <person name="Sorensen J.L."/>
            <person name="Fitzpatrick D.A."/>
            <person name="Frisvad J.C."/>
            <person name="Nielsen K.L."/>
        </authorList>
    </citation>
    <scope>NUCLEOTIDE SEQUENCE</scope>
    <source>
        <strain evidence="14">IBT 23319</strain>
    </source>
</reference>
<keyword evidence="9" id="KW-0862">Zinc</keyword>
<dbReference type="SMART" id="SM00757">
    <property type="entry name" value="CRA"/>
    <property type="match status" value="1"/>
</dbReference>
<evidence type="ECO:0000256" key="11">
    <source>
        <dbReference type="SAM" id="Coils"/>
    </source>
</evidence>
<evidence type="ECO:0000256" key="4">
    <source>
        <dbReference type="ARBA" id="ARBA00017917"/>
    </source>
</evidence>
<dbReference type="GO" id="GO:0061630">
    <property type="term" value="F:ubiquitin protein ligase activity"/>
    <property type="evidence" value="ECO:0007669"/>
    <property type="project" value="InterPro"/>
</dbReference>
<feature type="domain" description="RING-Gid-type" evidence="13">
    <location>
        <begin position="403"/>
        <end position="465"/>
    </location>
</feature>
<keyword evidence="11" id="KW-0175">Coiled coil</keyword>
<dbReference type="EMBL" id="JAPQKT010000009">
    <property type="protein sequence ID" value="KAJ5220780.1"/>
    <property type="molecule type" value="Genomic_DNA"/>
</dbReference>
<dbReference type="PROSITE" id="PS50897">
    <property type="entry name" value="CTLH"/>
    <property type="match status" value="1"/>
</dbReference>
<accession>A0A9W9NIU9</accession>
<dbReference type="GeneID" id="81387739"/>
<dbReference type="InterPro" id="IPR006595">
    <property type="entry name" value="CTLH_C"/>
</dbReference>
<keyword evidence="6" id="KW-0963">Cytoplasm</keyword>
<dbReference type="SMART" id="SM00668">
    <property type="entry name" value="CTLH"/>
    <property type="match status" value="1"/>
</dbReference>
<dbReference type="GO" id="GO:0043161">
    <property type="term" value="P:proteasome-mediated ubiquitin-dependent protein catabolic process"/>
    <property type="evidence" value="ECO:0007669"/>
    <property type="project" value="InterPro"/>
</dbReference>
<dbReference type="PROSITE" id="PS50896">
    <property type="entry name" value="LISH"/>
    <property type="match status" value="1"/>
</dbReference>
<feature type="domain" description="CTLH" evidence="12">
    <location>
        <begin position="238"/>
        <end position="295"/>
    </location>
</feature>
<keyword evidence="15" id="KW-1185">Reference proteome</keyword>
<evidence type="ECO:0000256" key="2">
    <source>
        <dbReference type="ARBA" id="ARBA00004496"/>
    </source>
</evidence>
<dbReference type="PANTHER" id="PTHR12170">
    <property type="entry name" value="MACROPHAGE ERYTHROBLAST ATTACHER-RELATED"/>
    <property type="match status" value="1"/>
</dbReference>
<comment type="similarity">
    <text evidence="3">Belongs to the FYV10 family.</text>
</comment>
<gene>
    <name evidence="14" type="ORF">N7469_009667</name>
</gene>
<dbReference type="InterPro" id="IPR045098">
    <property type="entry name" value="Fyv10_fam"/>
</dbReference>
<feature type="zinc finger region" description="RING-Gid-type" evidence="10">
    <location>
        <begin position="403"/>
        <end position="465"/>
    </location>
</feature>
<evidence type="ECO:0000256" key="3">
    <source>
        <dbReference type="ARBA" id="ARBA00010615"/>
    </source>
</evidence>
<dbReference type="InterPro" id="IPR013144">
    <property type="entry name" value="CRA_dom"/>
</dbReference>